<dbReference type="EMBL" id="LAZR01002068">
    <property type="protein sequence ID" value="KKN35017.1"/>
    <property type="molecule type" value="Genomic_DNA"/>
</dbReference>
<proteinExistence type="predicted"/>
<protein>
    <submittedName>
        <fullName evidence="1">Uncharacterized protein</fullName>
    </submittedName>
</protein>
<reference evidence="1" key="1">
    <citation type="journal article" date="2015" name="Nature">
        <title>Complex archaea that bridge the gap between prokaryotes and eukaryotes.</title>
        <authorList>
            <person name="Spang A."/>
            <person name="Saw J.H."/>
            <person name="Jorgensen S.L."/>
            <person name="Zaremba-Niedzwiedzka K."/>
            <person name="Martijn J."/>
            <person name="Lind A.E."/>
            <person name="van Eijk R."/>
            <person name="Schleper C."/>
            <person name="Guy L."/>
            <person name="Ettema T.J."/>
        </authorList>
    </citation>
    <scope>NUCLEOTIDE SEQUENCE</scope>
</reference>
<organism evidence="1">
    <name type="scientific">marine sediment metagenome</name>
    <dbReference type="NCBI Taxonomy" id="412755"/>
    <lineage>
        <taxon>unclassified sequences</taxon>
        <taxon>metagenomes</taxon>
        <taxon>ecological metagenomes</taxon>
    </lineage>
</organism>
<feature type="non-terminal residue" evidence="1">
    <location>
        <position position="184"/>
    </location>
</feature>
<gene>
    <name evidence="1" type="ORF">LCGC14_0787660</name>
</gene>
<accession>A0A0F9QDC0</accession>
<name>A0A0F9QDC0_9ZZZZ</name>
<dbReference type="AlphaFoldDB" id="A0A0F9QDC0"/>
<comment type="caution">
    <text evidence="1">The sequence shown here is derived from an EMBL/GenBank/DDBJ whole genome shotgun (WGS) entry which is preliminary data.</text>
</comment>
<evidence type="ECO:0000313" key="1">
    <source>
        <dbReference type="EMBL" id="KKN35017.1"/>
    </source>
</evidence>
<sequence length="184" mass="20042">MANGDIQEEINKFMEKLEKSKVPQKASGEAIVSEKTKKVKPPKKGILIPIEAGNLSLAEQIIKKADQEMIDKAIVDGEEWALKSKQKGATVPFVELEIPGGDKWVLDSVDIVAKSTLEAVTVKCIKGYSSFPTIRLAADGEIFDEVNPPEVKEGSVFTFPFNKAPFVVTGKKLTIAVKSETPIT</sequence>